<gene>
    <name evidence="1" type="ORF">NM688_g7212</name>
</gene>
<sequence length="498" mass="54040">MYNGADEVFQDDIDMLTRSTPSTAPSNRSRSISICPTEVSHSPDSRLYPSIPNLQRALNVGKTGSLSGTTSRYMSREPSDLRATEMEHTVHELKLENSRLREEIADQHKTISTLVDSVINIDETLKEMKSLMEKSLGRAGFQPVLPPTDEESPAGEHQGDVAKPSLRYWYKSTWKVELKKLQAANTGKGNVRPGDSVKWDWWENVYGKLVPKDRQASGCEMVHGWILDLMNRMGDALPASWIKKMPLAEKQKWWACIEEMLPELCYCDSHWKANELMQLIYSPFMFKLKESKVKGVKMEHTSVDALLAVNHPDEDDDEVSTSAAASSSTTTSAGTLSMVESSSVTASSSVAAGKRREMPDHEDQPPRKKPAGIVVSATPKRMEPSIFEVLTPLPPRPRAVGPTCTAVAESFGDESPGSFRVPAAPNATLVSPSRASSTLDPSGPSNTGDLTAVPSTDPQDLGSLEFSFSGSTIGASGSGDDLGDPGSSSGDSVRPARG</sequence>
<keyword evidence="2" id="KW-1185">Reference proteome</keyword>
<protein>
    <submittedName>
        <fullName evidence="1">Uncharacterized protein</fullName>
    </submittedName>
</protein>
<accession>A0ACC1S7U2</accession>
<dbReference type="EMBL" id="JANHOG010001638">
    <property type="protein sequence ID" value="KAJ3533930.1"/>
    <property type="molecule type" value="Genomic_DNA"/>
</dbReference>
<name>A0ACC1S7U2_9APHY</name>
<dbReference type="Proteomes" id="UP001148662">
    <property type="component" value="Unassembled WGS sequence"/>
</dbReference>
<reference evidence="1" key="1">
    <citation type="submission" date="2022-07" db="EMBL/GenBank/DDBJ databases">
        <title>Genome Sequence of Phlebia brevispora.</title>
        <authorList>
            <person name="Buettner E."/>
        </authorList>
    </citation>
    <scope>NUCLEOTIDE SEQUENCE</scope>
    <source>
        <strain evidence="1">MPL23</strain>
    </source>
</reference>
<comment type="caution">
    <text evidence="1">The sequence shown here is derived from an EMBL/GenBank/DDBJ whole genome shotgun (WGS) entry which is preliminary data.</text>
</comment>
<proteinExistence type="predicted"/>
<evidence type="ECO:0000313" key="1">
    <source>
        <dbReference type="EMBL" id="KAJ3533930.1"/>
    </source>
</evidence>
<organism evidence="1 2">
    <name type="scientific">Phlebia brevispora</name>
    <dbReference type="NCBI Taxonomy" id="194682"/>
    <lineage>
        <taxon>Eukaryota</taxon>
        <taxon>Fungi</taxon>
        <taxon>Dikarya</taxon>
        <taxon>Basidiomycota</taxon>
        <taxon>Agaricomycotina</taxon>
        <taxon>Agaricomycetes</taxon>
        <taxon>Polyporales</taxon>
        <taxon>Meruliaceae</taxon>
        <taxon>Phlebia</taxon>
    </lineage>
</organism>
<evidence type="ECO:0000313" key="2">
    <source>
        <dbReference type="Proteomes" id="UP001148662"/>
    </source>
</evidence>